<comment type="caution">
    <text evidence="1">The sequence shown here is derived from an EMBL/GenBank/DDBJ whole genome shotgun (WGS) entry which is preliminary data.</text>
</comment>
<dbReference type="Proteomes" id="UP001383192">
    <property type="component" value="Unassembled WGS sequence"/>
</dbReference>
<accession>A0AAW0B7F3</accession>
<dbReference type="AlphaFoldDB" id="A0AAW0B7F3"/>
<reference evidence="1 2" key="1">
    <citation type="submission" date="2024-01" db="EMBL/GenBank/DDBJ databases">
        <title>A draft genome for a cacao thread blight-causing isolate of Paramarasmius palmivorus.</title>
        <authorList>
            <person name="Baruah I.K."/>
            <person name="Bukari Y."/>
            <person name="Amoako-Attah I."/>
            <person name="Meinhardt L.W."/>
            <person name="Bailey B.A."/>
            <person name="Cohen S.P."/>
        </authorList>
    </citation>
    <scope>NUCLEOTIDE SEQUENCE [LARGE SCALE GENOMIC DNA]</scope>
    <source>
        <strain evidence="1 2">GH-12</strain>
    </source>
</reference>
<keyword evidence="2" id="KW-1185">Reference proteome</keyword>
<name>A0AAW0B7F3_9AGAR</name>
<protein>
    <submittedName>
        <fullName evidence="1">Uncharacterized protein</fullName>
    </submittedName>
</protein>
<proteinExistence type="predicted"/>
<gene>
    <name evidence="1" type="ORF">VNI00_017722</name>
</gene>
<evidence type="ECO:0000313" key="1">
    <source>
        <dbReference type="EMBL" id="KAK7020593.1"/>
    </source>
</evidence>
<sequence length="196" mass="21950">MDLSSDDADFLRTFHVPVLQEFFNRVVEAYPRTAAGLLGSIRNETASAELQLEMAILHNLALFPIYYQCCFQEETALTRRFRDNVDLVVNSFMSHVPTENIRTTLRPQMECPEGDSAPERDLSVATNSQLWATQFVRLAGHVQSVQISGHPLHDCEYDLLTIHWMCTSVADLLSVNVESGPVLMTLVNGLIAALEP</sequence>
<evidence type="ECO:0000313" key="2">
    <source>
        <dbReference type="Proteomes" id="UP001383192"/>
    </source>
</evidence>
<dbReference type="EMBL" id="JAYKXP010000186">
    <property type="protein sequence ID" value="KAK7020593.1"/>
    <property type="molecule type" value="Genomic_DNA"/>
</dbReference>
<organism evidence="1 2">
    <name type="scientific">Paramarasmius palmivorus</name>
    <dbReference type="NCBI Taxonomy" id="297713"/>
    <lineage>
        <taxon>Eukaryota</taxon>
        <taxon>Fungi</taxon>
        <taxon>Dikarya</taxon>
        <taxon>Basidiomycota</taxon>
        <taxon>Agaricomycotina</taxon>
        <taxon>Agaricomycetes</taxon>
        <taxon>Agaricomycetidae</taxon>
        <taxon>Agaricales</taxon>
        <taxon>Marasmiineae</taxon>
        <taxon>Marasmiaceae</taxon>
        <taxon>Paramarasmius</taxon>
    </lineage>
</organism>